<protein>
    <submittedName>
        <fullName evidence="3">Nuclease</fullName>
    </submittedName>
</protein>
<dbReference type="RefSeq" id="WP_106773749.1">
    <property type="nucleotide sequence ID" value="NZ_PXYK01000018.1"/>
</dbReference>
<feature type="domain" description="TNase-like" evidence="2">
    <location>
        <begin position="34"/>
        <end position="142"/>
    </location>
</feature>
<dbReference type="InterPro" id="IPR035437">
    <property type="entry name" value="SNase_OB-fold_sf"/>
</dbReference>
<feature type="signal peptide" evidence="1">
    <location>
        <begin position="1"/>
        <end position="26"/>
    </location>
</feature>
<dbReference type="PROSITE" id="PS50830">
    <property type="entry name" value="TNASE_3"/>
    <property type="match status" value="1"/>
</dbReference>
<dbReference type="SMART" id="SM00318">
    <property type="entry name" value="SNc"/>
    <property type="match status" value="1"/>
</dbReference>
<dbReference type="EMBL" id="PXYK01000018">
    <property type="protein sequence ID" value="PSJ57289.1"/>
    <property type="molecule type" value="Genomic_DNA"/>
</dbReference>
<gene>
    <name evidence="3" type="ORF">C7I84_18790</name>
</gene>
<dbReference type="AlphaFoldDB" id="A0A2P7S4D9"/>
<dbReference type="InterPro" id="IPR016071">
    <property type="entry name" value="Staphylococal_nuclease_OB-fold"/>
</dbReference>
<evidence type="ECO:0000259" key="2">
    <source>
        <dbReference type="PROSITE" id="PS50830"/>
    </source>
</evidence>
<reference evidence="3 4" key="1">
    <citation type="submission" date="2018-03" db="EMBL/GenBank/DDBJ databases">
        <title>The draft genome of Mesorhizobium sp. 6GN-30.</title>
        <authorList>
            <person name="Liu L."/>
            <person name="Li L."/>
            <person name="Wang T."/>
            <person name="Zhang X."/>
            <person name="Liang L."/>
        </authorList>
    </citation>
    <scope>NUCLEOTIDE SEQUENCE [LARGE SCALE GENOMIC DNA]</scope>
    <source>
        <strain evidence="3 4">6GN30</strain>
    </source>
</reference>
<sequence>MICARFPILCAVAALALAGAWSPAQAAGAAVLKGPVEARVLSVLDGDTFLAEAHVWPGQYVVVNVRVRGIDAPEMKSRCAAERQAAEAARDLLSGLLAPGTVSISNIGSAKYYGRVLADVVTGDGKVVARMLLDRGAVRPYRGGKRGGWCG</sequence>
<dbReference type="Gene3D" id="2.40.50.90">
    <property type="match status" value="1"/>
</dbReference>
<evidence type="ECO:0000256" key="1">
    <source>
        <dbReference type="SAM" id="SignalP"/>
    </source>
</evidence>
<evidence type="ECO:0000313" key="3">
    <source>
        <dbReference type="EMBL" id="PSJ57289.1"/>
    </source>
</evidence>
<evidence type="ECO:0000313" key="4">
    <source>
        <dbReference type="Proteomes" id="UP000241229"/>
    </source>
</evidence>
<comment type="caution">
    <text evidence="3">The sequence shown here is derived from an EMBL/GenBank/DDBJ whole genome shotgun (WGS) entry which is preliminary data.</text>
</comment>
<organism evidence="3 4">
    <name type="scientific">Kumtagia ephedrae</name>
    <dbReference type="NCBI Taxonomy" id="2116701"/>
    <lineage>
        <taxon>Bacteria</taxon>
        <taxon>Pseudomonadati</taxon>
        <taxon>Pseudomonadota</taxon>
        <taxon>Alphaproteobacteria</taxon>
        <taxon>Hyphomicrobiales</taxon>
        <taxon>Phyllobacteriaceae</taxon>
        <taxon>Kumtagia</taxon>
    </lineage>
</organism>
<keyword evidence="1" id="KW-0732">Signal</keyword>
<dbReference type="Proteomes" id="UP000241229">
    <property type="component" value="Unassembled WGS sequence"/>
</dbReference>
<name>A0A2P7S4D9_9HYPH</name>
<dbReference type="Pfam" id="PF00565">
    <property type="entry name" value="SNase"/>
    <property type="match status" value="1"/>
</dbReference>
<dbReference type="SUPFAM" id="SSF50199">
    <property type="entry name" value="Staphylococcal nuclease"/>
    <property type="match status" value="1"/>
</dbReference>
<dbReference type="OrthoDB" id="309040at2"/>
<accession>A0A2P7S4D9</accession>
<feature type="chain" id="PRO_5015197440" evidence="1">
    <location>
        <begin position="27"/>
        <end position="151"/>
    </location>
</feature>
<keyword evidence="4" id="KW-1185">Reference proteome</keyword>
<proteinExistence type="predicted"/>